<sequence>MDRQTPLNVPEVLDHCISFVPIPSPDLLACSLVARSWVYAAQSRLFRAPHITNIRFYDQEEIVWRFHSSLVSSPHLFCLVRELALGSSLFDHATIAAFCEVSFTHLECLTLWMPEPVPKEEERSIQSLFSAPLAPPT</sequence>
<reference evidence="1 2" key="1">
    <citation type="journal article" date="2024" name="J Genomics">
        <title>Draft genome sequencing and assembly of Favolaschia claudopus CIRM-BRFM 2984 isolated from oak limbs.</title>
        <authorList>
            <person name="Navarro D."/>
            <person name="Drula E."/>
            <person name="Chaduli D."/>
            <person name="Cazenave R."/>
            <person name="Ahrendt S."/>
            <person name="Wang J."/>
            <person name="Lipzen A."/>
            <person name="Daum C."/>
            <person name="Barry K."/>
            <person name="Grigoriev I.V."/>
            <person name="Favel A."/>
            <person name="Rosso M.N."/>
            <person name="Martin F."/>
        </authorList>
    </citation>
    <scope>NUCLEOTIDE SEQUENCE [LARGE SCALE GENOMIC DNA]</scope>
    <source>
        <strain evidence="1 2">CIRM-BRFM 2984</strain>
    </source>
</reference>
<keyword evidence="2" id="KW-1185">Reference proteome</keyword>
<evidence type="ECO:0000313" key="1">
    <source>
        <dbReference type="EMBL" id="KAK6969134.1"/>
    </source>
</evidence>
<evidence type="ECO:0008006" key="3">
    <source>
        <dbReference type="Google" id="ProtNLM"/>
    </source>
</evidence>
<comment type="caution">
    <text evidence="1">The sequence shown here is derived from an EMBL/GenBank/DDBJ whole genome shotgun (WGS) entry which is preliminary data.</text>
</comment>
<dbReference type="Proteomes" id="UP001362999">
    <property type="component" value="Unassembled WGS sequence"/>
</dbReference>
<evidence type="ECO:0000313" key="2">
    <source>
        <dbReference type="Proteomes" id="UP001362999"/>
    </source>
</evidence>
<dbReference type="EMBL" id="JAWWNJ010000233">
    <property type="protein sequence ID" value="KAK6969134.1"/>
    <property type="molecule type" value="Genomic_DNA"/>
</dbReference>
<name>A0AAV9Z2A5_9AGAR</name>
<accession>A0AAV9Z2A5</accession>
<proteinExistence type="predicted"/>
<gene>
    <name evidence="1" type="ORF">R3P38DRAFT_3505249</name>
</gene>
<protein>
    <recommendedName>
        <fullName evidence="3">F-box domain-containing protein</fullName>
    </recommendedName>
</protein>
<dbReference type="AlphaFoldDB" id="A0AAV9Z2A5"/>
<organism evidence="1 2">
    <name type="scientific">Favolaschia claudopus</name>
    <dbReference type="NCBI Taxonomy" id="2862362"/>
    <lineage>
        <taxon>Eukaryota</taxon>
        <taxon>Fungi</taxon>
        <taxon>Dikarya</taxon>
        <taxon>Basidiomycota</taxon>
        <taxon>Agaricomycotina</taxon>
        <taxon>Agaricomycetes</taxon>
        <taxon>Agaricomycetidae</taxon>
        <taxon>Agaricales</taxon>
        <taxon>Marasmiineae</taxon>
        <taxon>Mycenaceae</taxon>
        <taxon>Favolaschia</taxon>
    </lineage>
</organism>